<dbReference type="InterPro" id="IPR026444">
    <property type="entry name" value="Secre_tail"/>
</dbReference>
<dbReference type="SUPFAM" id="SSF81296">
    <property type="entry name" value="E set domains"/>
    <property type="match status" value="1"/>
</dbReference>
<name>A0A381WGS9_9ZZZZ</name>
<dbReference type="InterPro" id="IPR025965">
    <property type="entry name" value="FlgD/Vpr_Ig-like"/>
</dbReference>
<sequence>MKKILLILLFFSSMSHTSDRTVVDIINEFELNHESNMSDSIFFSNLSTTNEITISYDTVDFISGNGTMDVTFSIGSADPNTGNWAGLNFTNNDGSRMDFSAAETLSVMLKVETPPNYPQYMSMRFMIIDKPVYYGFNEYWAGEDVLLIDQESDWMEVKIPLKPHRSTSLFPIIGSNINDGFNISPWWWNLQYNNWQLDLDRVGTYAIYVGTNGYGANVSTLPADSVKISLDYMTLKDSSGYEHIYNFNDQLDSVCLAPQEVRQELIETMIADLPEIPYIEIREGIIGDYMGVDSDEENYAMAHFLYFAPSNHDVVAVNGSWNDWNGTLWNMSNIPNTNFWFRPMVMPHTGRFLYTYWADGTYYDDPMNDISCMAWNYGITDQVSGPDYIIPPEWAYNDTIPHGSYFDTTFFSSTMDNSRNVTVYLPPNYEYTNNFYPVVVYQDGNRILPRAPENIFDNLIHDEKINPIIAVFIPPVNRNAEYRSYFQEDYTDFVIDDILGWAMNKYRILDGPENHANIGFSDGGCITIYQGLSRYDFFGKIGAFAPTINIAYNQMVQSLGNSVPELEIYMEGYWLDQTIWQGLAFRDTLISNGFNVTWNDFPDGHELCGAMGNQDLVLEQFFAYEELDVEDPKNPLPLQYTLHSPYPNPFNPVTTLSYDLPEDAMVNITVYNMVGRQVKTLISKQQTAGYKSVQWNATNNTGQPVSAGVYLYTIEAGEFRQTRKVVLLK</sequence>
<dbReference type="AlphaFoldDB" id="A0A381WGS9"/>
<dbReference type="EMBL" id="UINC01011653">
    <property type="protein sequence ID" value="SVA51288.1"/>
    <property type="molecule type" value="Genomic_DNA"/>
</dbReference>
<evidence type="ECO:0000259" key="1">
    <source>
        <dbReference type="Pfam" id="PF13860"/>
    </source>
</evidence>
<reference evidence="2" key="1">
    <citation type="submission" date="2018-05" db="EMBL/GenBank/DDBJ databases">
        <authorList>
            <person name="Lanie J.A."/>
            <person name="Ng W.-L."/>
            <person name="Kazmierczak K.M."/>
            <person name="Andrzejewski T.M."/>
            <person name="Davidsen T.M."/>
            <person name="Wayne K.J."/>
            <person name="Tettelin H."/>
            <person name="Glass J.I."/>
            <person name="Rusch D."/>
            <person name="Podicherti R."/>
            <person name="Tsui H.-C.T."/>
            <person name="Winkler M.E."/>
        </authorList>
    </citation>
    <scope>NUCLEOTIDE SEQUENCE</scope>
</reference>
<dbReference type="Gene3D" id="2.60.40.4070">
    <property type="match status" value="1"/>
</dbReference>
<dbReference type="PANTHER" id="PTHR48098:SF6">
    <property type="entry name" value="FERRI-BACILLIBACTIN ESTERASE BESA"/>
    <property type="match status" value="1"/>
</dbReference>
<feature type="domain" description="FlgD/Vpr Ig-like" evidence="1">
    <location>
        <begin position="655"/>
        <end position="716"/>
    </location>
</feature>
<protein>
    <recommendedName>
        <fullName evidence="1">FlgD/Vpr Ig-like domain-containing protein</fullName>
    </recommendedName>
</protein>
<gene>
    <name evidence="2" type="ORF">METZ01_LOCUS104142</name>
</gene>
<dbReference type="Gene3D" id="3.40.50.1820">
    <property type="entry name" value="alpha/beta hydrolase"/>
    <property type="match status" value="1"/>
</dbReference>
<dbReference type="NCBIfam" id="TIGR04183">
    <property type="entry name" value="Por_Secre_tail"/>
    <property type="match status" value="1"/>
</dbReference>
<dbReference type="Gene3D" id="2.60.40.10">
    <property type="entry name" value="Immunoglobulins"/>
    <property type="match status" value="1"/>
</dbReference>
<dbReference type="InterPro" id="IPR000801">
    <property type="entry name" value="Esterase-like"/>
</dbReference>
<proteinExistence type="predicted"/>
<dbReference type="Pfam" id="PF00756">
    <property type="entry name" value="Esterase"/>
    <property type="match status" value="1"/>
</dbReference>
<dbReference type="InterPro" id="IPR050583">
    <property type="entry name" value="Mycobacterial_A85_antigen"/>
</dbReference>
<evidence type="ECO:0000313" key="2">
    <source>
        <dbReference type="EMBL" id="SVA51288.1"/>
    </source>
</evidence>
<dbReference type="SUPFAM" id="SSF53474">
    <property type="entry name" value="alpha/beta-Hydrolases"/>
    <property type="match status" value="1"/>
</dbReference>
<dbReference type="InterPro" id="IPR014756">
    <property type="entry name" value="Ig_E-set"/>
</dbReference>
<dbReference type="PANTHER" id="PTHR48098">
    <property type="entry name" value="ENTEROCHELIN ESTERASE-RELATED"/>
    <property type="match status" value="1"/>
</dbReference>
<organism evidence="2">
    <name type="scientific">marine metagenome</name>
    <dbReference type="NCBI Taxonomy" id="408172"/>
    <lineage>
        <taxon>unclassified sequences</taxon>
        <taxon>metagenomes</taxon>
        <taxon>ecological metagenomes</taxon>
    </lineage>
</organism>
<dbReference type="InterPro" id="IPR029058">
    <property type="entry name" value="AB_hydrolase_fold"/>
</dbReference>
<dbReference type="Pfam" id="PF13860">
    <property type="entry name" value="FlgD_ig"/>
    <property type="match status" value="1"/>
</dbReference>
<accession>A0A381WGS9</accession>
<dbReference type="InterPro" id="IPR013783">
    <property type="entry name" value="Ig-like_fold"/>
</dbReference>